<feature type="active site" description="Charge relay system" evidence="5">
    <location>
        <position position="165"/>
    </location>
</feature>
<evidence type="ECO:0000313" key="8">
    <source>
        <dbReference type="EMBL" id="HGU31909.1"/>
    </source>
</evidence>
<evidence type="ECO:0000256" key="5">
    <source>
        <dbReference type="PROSITE-ProRule" id="PRU01240"/>
    </source>
</evidence>
<feature type="domain" description="Peptidase S8/S53" evidence="7">
    <location>
        <begin position="156"/>
        <end position="414"/>
    </location>
</feature>
<dbReference type="InterPro" id="IPR023827">
    <property type="entry name" value="Peptidase_S8_Asp-AS"/>
</dbReference>
<accession>A0A7C4RHD3</accession>
<proteinExistence type="inferred from homology"/>
<dbReference type="InterPro" id="IPR050131">
    <property type="entry name" value="Peptidase_S8_subtilisin-like"/>
</dbReference>
<dbReference type="PANTHER" id="PTHR43806">
    <property type="entry name" value="PEPTIDASE S8"/>
    <property type="match status" value="1"/>
</dbReference>
<keyword evidence="3 5" id="KW-0378">Hydrolase</keyword>
<keyword evidence="6" id="KW-0812">Transmembrane</keyword>
<feature type="active site" description="Charge relay system" evidence="5">
    <location>
        <position position="366"/>
    </location>
</feature>
<protein>
    <recommendedName>
        <fullName evidence="7">Peptidase S8/S53 domain-containing protein</fullName>
    </recommendedName>
</protein>
<dbReference type="SUPFAM" id="SSF52743">
    <property type="entry name" value="Subtilisin-like"/>
    <property type="match status" value="1"/>
</dbReference>
<sequence length="552" mass="58685">MNPNQYAKDLVLQTDKRGKSMIGPLTQWRKRRFWIPLAAATACIFLLGSGIVCTVCAKEWICYLDGKEDAGFSELGKMDIRFIPGSRLIRVMSRDVMEAELLSRLANNRIGMLRKANRGSFPPLIVPVERALDSVWLSTDWKAMLKLDAIQRLSAGDGAVIALIDTGIDLNNANLGAMLWTNGGEIPGDRIDNDGNGYVDDVHGWNMGDGNSTLQDSYGHGTAMASIIREIAPKTRIMVLKINPDGQGSFTEGALLEALLYAKHNGASIVNLSLSIASSKELQEAIRQLYDDGAVPVAAAGNGGSTSGVEFPASMSETVTVGAMYTDTQVASWISPVGPELDVMAPGVAIPVATIGGGVTLTTGTSISTAMASAVAGVIRGMNPNLGRDGIRNALFHGVRDLGAAGKDPVYGYGAIDGEKLYEAVTVTVGDTSGSSSYRVTARTPVKLCVLAANGLNETPAAEWFLMTALVRGTMLPVYLFDGKQLLVLSGATDIQQHTYPYVGNAVNVVATLSMYDLGLDVGDVLYYAYAYQNEQGDVRFPEVVAVEVSGP</sequence>
<dbReference type="InterPro" id="IPR000209">
    <property type="entry name" value="Peptidase_S8/S53_dom"/>
</dbReference>
<feature type="transmembrane region" description="Helical" evidence="6">
    <location>
        <begin position="33"/>
        <end position="52"/>
    </location>
</feature>
<organism evidence="8">
    <name type="scientific">Desulfatirhabdium butyrativorans</name>
    <dbReference type="NCBI Taxonomy" id="340467"/>
    <lineage>
        <taxon>Bacteria</taxon>
        <taxon>Pseudomonadati</taxon>
        <taxon>Thermodesulfobacteriota</taxon>
        <taxon>Desulfobacteria</taxon>
        <taxon>Desulfobacterales</taxon>
        <taxon>Desulfatirhabdiaceae</taxon>
        <taxon>Desulfatirhabdium</taxon>
    </lineage>
</organism>
<dbReference type="PRINTS" id="PR00723">
    <property type="entry name" value="SUBTILISIN"/>
</dbReference>
<comment type="caution">
    <text evidence="8">The sequence shown here is derived from an EMBL/GenBank/DDBJ whole genome shotgun (WGS) entry which is preliminary data.</text>
</comment>
<evidence type="ECO:0000256" key="1">
    <source>
        <dbReference type="ARBA" id="ARBA00011073"/>
    </source>
</evidence>
<reference evidence="8" key="1">
    <citation type="journal article" date="2020" name="mSystems">
        <title>Genome- and Community-Level Interaction Insights into Carbon Utilization and Element Cycling Functions of Hydrothermarchaeota in Hydrothermal Sediment.</title>
        <authorList>
            <person name="Zhou Z."/>
            <person name="Liu Y."/>
            <person name="Xu W."/>
            <person name="Pan J."/>
            <person name="Luo Z.H."/>
            <person name="Li M."/>
        </authorList>
    </citation>
    <scope>NUCLEOTIDE SEQUENCE [LARGE SCALE GENOMIC DNA]</scope>
    <source>
        <strain evidence="8">SpSt-477</strain>
    </source>
</reference>
<dbReference type="InterPro" id="IPR015500">
    <property type="entry name" value="Peptidase_S8_subtilisin-rel"/>
</dbReference>
<dbReference type="PROSITE" id="PS00136">
    <property type="entry name" value="SUBTILASE_ASP"/>
    <property type="match status" value="1"/>
</dbReference>
<feature type="active site" description="Charge relay system" evidence="5">
    <location>
        <position position="220"/>
    </location>
</feature>
<evidence type="ECO:0000256" key="3">
    <source>
        <dbReference type="ARBA" id="ARBA00022801"/>
    </source>
</evidence>
<dbReference type="PROSITE" id="PS51892">
    <property type="entry name" value="SUBTILASE"/>
    <property type="match status" value="1"/>
</dbReference>
<dbReference type="GO" id="GO:0006508">
    <property type="term" value="P:proteolysis"/>
    <property type="evidence" value="ECO:0007669"/>
    <property type="project" value="UniProtKB-KW"/>
</dbReference>
<evidence type="ECO:0000256" key="4">
    <source>
        <dbReference type="ARBA" id="ARBA00022825"/>
    </source>
</evidence>
<dbReference type="EMBL" id="DSUH01000073">
    <property type="protein sequence ID" value="HGU31909.1"/>
    <property type="molecule type" value="Genomic_DNA"/>
</dbReference>
<dbReference type="AlphaFoldDB" id="A0A7C4RHD3"/>
<dbReference type="PANTHER" id="PTHR43806:SF11">
    <property type="entry name" value="CEREVISIN-RELATED"/>
    <property type="match status" value="1"/>
</dbReference>
<gene>
    <name evidence="8" type="ORF">ENS29_03520</name>
</gene>
<comment type="similarity">
    <text evidence="1 5">Belongs to the peptidase S8 family.</text>
</comment>
<evidence type="ECO:0000256" key="6">
    <source>
        <dbReference type="SAM" id="Phobius"/>
    </source>
</evidence>
<evidence type="ECO:0000259" key="7">
    <source>
        <dbReference type="Pfam" id="PF00082"/>
    </source>
</evidence>
<evidence type="ECO:0000256" key="2">
    <source>
        <dbReference type="ARBA" id="ARBA00022670"/>
    </source>
</evidence>
<name>A0A7C4RHD3_9BACT</name>
<dbReference type="Pfam" id="PF00082">
    <property type="entry name" value="Peptidase_S8"/>
    <property type="match status" value="1"/>
</dbReference>
<dbReference type="Gene3D" id="3.40.50.200">
    <property type="entry name" value="Peptidase S8/S53 domain"/>
    <property type="match status" value="1"/>
</dbReference>
<keyword evidence="4 5" id="KW-0720">Serine protease</keyword>
<keyword evidence="6" id="KW-0472">Membrane</keyword>
<keyword evidence="2 5" id="KW-0645">Protease</keyword>
<keyword evidence="6" id="KW-1133">Transmembrane helix</keyword>
<dbReference type="GO" id="GO:0004252">
    <property type="term" value="F:serine-type endopeptidase activity"/>
    <property type="evidence" value="ECO:0007669"/>
    <property type="project" value="UniProtKB-UniRule"/>
</dbReference>
<dbReference type="InterPro" id="IPR036852">
    <property type="entry name" value="Peptidase_S8/S53_dom_sf"/>
</dbReference>